<evidence type="ECO:0000313" key="2">
    <source>
        <dbReference type="EMBL" id="KIL48424.1"/>
    </source>
</evidence>
<sequence length="133" mass="15381">MAAFILGIYGFKDKRNWRTKTRSWLTVVLSLLTAAGLFVVVVFTYVFFHSANDHIRTVRSPDNGYTIDFYRWDAGAAGTFGVRGELDGPLWFKKRIYYERRTDNVEIDWISDSEVSVNHHILNVSEGDTYGYQ</sequence>
<dbReference type="Proteomes" id="UP000031972">
    <property type="component" value="Unassembled WGS sequence"/>
</dbReference>
<reference evidence="2 3" key="1">
    <citation type="submission" date="2015-01" db="EMBL/GenBank/DDBJ databases">
        <title>Jeotgalibacillus campisalis genome sequencing.</title>
        <authorList>
            <person name="Goh K.M."/>
            <person name="Chan K.-G."/>
            <person name="Yaakop A.S."/>
            <person name="Ee R."/>
            <person name="Gan H.M."/>
            <person name="Chan C.S."/>
        </authorList>
    </citation>
    <scope>NUCLEOTIDE SEQUENCE [LARGE SCALE GENOMIC DNA]</scope>
    <source>
        <strain evidence="2 3">SF-57</strain>
    </source>
</reference>
<dbReference type="InterPro" id="IPR035406">
    <property type="entry name" value="DUF5412"/>
</dbReference>
<dbReference type="Pfam" id="PF17428">
    <property type="entry name" value="DUF5412"/>
    <property type="match status" value="1"/>
</dbReference>
<evidence type="ECO:0008006" key="4">
    <source>
        <dbReference type="Google" id="ProtNLM"/>
    </source>
</evidence>
<accession>A0A0C2S358</accession>
<evidence type="ECO:0000313" key="3">
    <source>
        <dbReference type="Proteomes" id="UP000031972"/>
    </source>
</evidence>
<keyword evidence="1" id="KW-1133">Transmembrane helix</keyword>
<keyword evidence="3" id="KW-1185">Reference proteome</keyword>
<proteinExistence type="predicted"/>
<organism evidence="2 3">
    <name type="scientific">Jeotgalibacillus campisalis</name>
    <dbReference type="NCBI Taxonomy" id="220754"/>
    <lineage>
        <taxon>Bacteria</taxon>
        <taxon>Bacillati</taxon>
        <taxon>Bacillota</taxon>
        <taxon>Bacilli</taxon>
        <taxon>Bacillales</taxon>
        <taxon>Caryophanaceae</taxon>
        <taxon>Jeotgalibacillus</taxon>
    </lineage>
</organism>
<keyword evidence="1" id="KW-0472">Membrane</keyword>
<comment type="caution">
    <text evidence="2">The sequence shown here is derived from an EMBL/GenBank/DDBJ whole genome shotgun (WGS) entry which is preliminary data.</text>
</comment>
<keyword evidence="1" id="KW-0812">Transmembrane</keyword>
<feature type="transmembrane region" description="Helical" evidence="1">
    <location>
        <begin position="24"/>
        <end position="48"/>
    </location>
</feature>
<gene>
    <name evidence="2" type="ORF">KR50_14600</name>
</gene>
<dbReference type="AlphaFoldDB" id="A0A0C2S358"/>
<dbReference type="EMBL" id="JXRR01000013">
    <property type="protein sequence ID" value="KIL48424.1"/>
    <property type="molecule type" value="Genomic_DNA"/>
</dbReference>
<name>A0A0C2S358_9BACL</name>
<dbReference type="PATRIC" id="fig|220754.4.peg.1485"/>
<evidence type="ECO:0000256" key="1">
    <source>
        <dbReference type="SAM" id="Phobius"/>
    </source>
</evidence>
<protein>
    <recommendedName>
        <fullName evidence="4">DUF5412 domain-containing protein</fullName>
    </recommendedName>
</protein>